<dbReference type="Gene3D" id="6.10.140.2190">
    <property type="match status" value="1"/>
</dbReference>
<dbReference type="AlphaFoldDB" id="A0A318SL07"/>
<feature type="compositionally biased region" description="Polar residues" evidence="1">
    <location>
        <begin position="119"/>
        <end position="137"/>
    </location>
</feature>
<dbReference type="RefSeq" id="WP_110464135.1">
    <property type="nucleotide sequence ID" value="NZ_JAMOFZ010000002.1"/>
</dbReference>
<proteinExistence type="predicted"/>
<keyword evidence="3" id="KW-1185">Reference proteome</keyword>
<reference evidence="2 3" key="1">
    <citation type="submission" date="2018-06" db="EMBL/GenBank/DDBJ databases">
        <title>Genomic Encyclopedia of Type Strains, Phase III (KMG-III): the genomes of soil and plant-associated and newly described type strains.</title>
        <authorList>
            <person name="Whitman W."/>
        </authorList>
    </citation>
    <scope>NUCLEOTIDE SEQUENCE [LARGE SCALE GENOMIC DNA]</scope>
    <source>
        <strain evidence="2 3">CECT 7646</strain>
    </source>
</reference>
<dbReference type="Proteomes" id="UP000247540">
    <property type="component" value="Unassembled WGS sequence"/>
</dbReference>
<comment type="caution">
    <text evidence="2">The sequence shown here is derived from an EMBL/GenBank/DDBJ whole genome shotgun (WGS) entry which is preliminary data.</text>
</comment>
<evidence type="ECO:0000256" key="1">
    <source>
        <dbReference type="SAM" id="MobiDB-lite"/>
    </source>
</evidence>
<evidence type="ECO:0000313" key="3">
    <source>
        <dbReference type="Proteomes" id="UP000247540"/>
    </source>
</evidence>
<feature type="region of interest" description="Disordered" evidence="1">
    <location>
        <begin position="117"/>
        <end position="141"/>
    </location>
</feature>
<sequence length="363" mass="37479">MVIRITHKKISEVEDSPDPTKVNASDWNETHLVEGLVPEAPDDAGYLRKAGAWVAPQKADVGLGNADNTRDVDKPVSTAAAAALASKEPSIASGTSAQYLRGDKTWQTLDRAAVGLGNVDNSADTNKPVSGPQQQALDTKANDTAVVKLTGDQDIQGQKSFKGRLVVASAANSALRLDSTVTEGGIPQSFSVNVTDSSAVNRISAQSIRFVYNRQGTAQVSAFDSLFVTTPQIFSDAPYQLRGFTFEGPVMSAGKTLAGYTALKIQAPSGSGTVGAKVAIEVDYGAGPVLIGAAAGRGDLLRVAGSSTLSGPVSLGQYTLNTLPSAAAFADAYITVTNAAGGSKLCRSDATNWLIVNTSTAVS</sequence>
<dbReference type="EMBL" id="QJTC01000001">
    <property type="protein sequence ID" value="PYE79844.1"/>
    <property type="molecule type" value="Genomic_DNA"/>
</dbReference>
<name>A0A318SL07_9BURK</name>
<evidence type="ECO:0000313" key="2">
    <source>
        <dbReference type="EMBL" id="PYE79844.1"/>
    </source>
</evidence>
<dbReference type="OrthoDB" id="6054389at2"/>
<gene>
    <name evidence="2" type="ORF">DFQ15_101164</name>
</gene>
<organism evidence="2 3">
    <name type="scientific">Xylophilus ampelinus</name>
    <dbReference type="NCBI Taxonomy" id="54067"/>
    <lineage>
        <taxon>Bacteria</taxon>
        <taxon>Pseudomonadati</taxon>
        <taxon>Pseudomonadota</taxon>
        <taxon>Betaproteobacteria</taxon>
        <taxon>Burkholderiales</taxon>
        <taxon>Xylophilus</taxon>
    </lineage>
</organism>
<protein>
    <submittedName>
        <fullName evidence="2">Uncharacterized protein</fullName>
    </submittedName>
</protein>
<accession>A0A318SL07</accession>